<reference evidence="2" key="1">
    <citation type="journal article" date="2014" name="Int. J. Syst. Evol. Microbiol.">
        <title>Complete genome sequence of Corynebacterium casei LMG S-19264T (=DSM 44701T), isolated from a smear-ripened cheese.</title>
        <authorList>
            <consortium name="US DOE Joint Genome Institute (JGI-PGF)"/>
            <person name="Walter F."/>
            <person name="Albersmeier A."/>
            <person name="Kalinowski J."/>
            <person name="Ruckert C."/>
        </authorList>
    </citation>
    <scope>NUCLEOTIDE SEQUENCE</scope>
    <source>
        <strain evidence="2">JCM 4391</strain>
    </source>
</reference>
<keyword evidence="3" id="KW-1185">Reference proteome</keyword>
<feature type="region of interest" description="Disordered" evidence="1">
    <location>
        <begin position="1"/>
        <end position="22"/>
    </location>
</feature>
<reference evidence="2" key="2">
    <citation type="submission" date="2020-09" db="EMBL/GenBank/DDBJ databases">
        <authorList>
            <person name="Sun Q."/>
            <person name="Ohkuma M."/>
        </authorList>
    </citation>
    <scope>NUCLEOTIDE SEQUENCE</scope>
    <source>
        <strain evidence="2">JCM 4391</strain>
    </source>
</reference>
<organism evidence="2 3">
    <name type="scientific">Streptomyces lavendofoliae</name>
    <dbReference type="NCBI Taxonomy" id="67314"/>
    <lineage>
        <taxon>Bacteria</taxon>
        <taxon>Bacillati</taxon>
        <taxon>Actinomycetota</taxon>
        <taxon>Actinomycetes</taxon>
        <taxon>Kitasatosporales</taxon>
        <taxon>Streptomycetaceae</taxon>
        <taxon>Streptomyces</taxon>
    </lineage>
</organism>
<comment type="caution">
    <text evidence="2">The sequence shown here is derived from an EMBL/GenBank/DDBJ whole genome shotgun (WGS) entry which is preliminary data.</text>
</comment>
<dbReference type="AlphaFoldDB" id="A0A918I361"/>
<evidence type="ECO:0000313" key="3">
    <source>
        <dbReference type="Proteomes" id="UP000636661"/>
    </source>
</evidence>
<gene>
    <name evidence="2" type="ORF">GCM10010274_58370</name>
</gene>
<accession>A0A918I361</accession>
<name>A0A918I361_9ACTN</name>
<evidence type="ECO:0000313" key="2">
    <source>
        <dbReference type="EMBL" id="GGU61926.1"/>
    </source>
</evidence>
<sequence length="323" mass="35469">MAQAVEAPASTTAEGPTSHTQNQLDALAKLREPFLPAQISKLPKIWCGKCNKAPYKVCDEHTRKRCSECDSTMTSGHLHLDYVGHAELTGRLLEADALWTWEPLAFDADGLPKFDPNGGLWIRLTVAGHTRLGYGDSQGKTGPNAVKEAIGDALRNAGMRFGAALNLWSKTDMVEADAQKQKMSAEPSREDRLDDLHALMRKRWGNVEGLRTVKVMVGEENFHESQVADAAGQIRLFGEILDDRIRELLATQKTSAFLQKVRNGWEHVAAMEQNLAEARHKGLLDEVVPFGSPKVPTRIEDLLNARITELKAAQGGDTGRSAA</sequence>
<feature type="compositionally biased region" description="Polar residues" evidence="1">
    <location>
        <begin position="9"/>
        <end position="22"/>
    </location>
</feature>
<evidence type="ECO:0000256" key="1">
    <source>
        <dbReference type="SAM" id="MobiDB-lite"/>
    </source>
</evidence>
<dbReference type="Proteomes" id="UP000636661">
    <property type="component" value="Unassembled WGS sequence"/>
</dbReference>
<dbReference type="EMBL" id="BMTP01000020">
    <property type="protein sequence ID" value="GGU61926.1"/>
    <property type="molecule type" value="Genomic_DNA"/>
</dbReference>
<proteinExistence type="predicted"/>
<dbReference type="RefSeq" id="WP_189554272.1">
    <property type="nucleotide sequence ID" value="NZ_BMTP01000020.1"/>
</dbReference>
<protein>
    <submittedName>
        <fullName evidence="2">Uncharacterized protein</fullName>
    </submittedName>
</protein>